<feature type="compositionally biased region" description="Low complexity" evidence="3">
    <location>
        <begin position="54"/>
        <end position="69"/>
    </location>
</feature>
<feature type="compositionally biased region" description="Basic and acidic residues" evidence="3">
    <location>
        <begin position="184"/>
        <end position="203"/>
    </location>
</feature>
<feature type="region of interest" description="Disordered" evidence="3">
    <location>
        <begin position="152"/>
        <end position="232"/>
    </location>
</feature>
<dbReference type="PANTHER" id="PTHR19134">
    <property type="entry name" value="RECEPTOR-TYPE TYROSINE-PROTEIN PHOSPHATASE"/>
    <property type="match status" value="1"/>
</dbReference>
<evidence type="ECO:0000256" key="3">
    <source>
        <dbReference type="SAM" id="MobiDB-lite"/>
    </source>
</evidence>
<dbReference type="AlphaFoldDB" id="A0A3E2GZF7"/>
<evidence type="ECO:0000259" key="4">
    <source>
        <dbReference type="PROSITE" id="PS50055"/>
    </source>
</evidence>
<evidence type="ECO:0000259" key="6">
    <source>
        <dbReference type="PROSITE" id="PS50206"/>
    </source>
</evidence>
<dbReference type="SUPFAM" id="SSF52821">
    <property type="entry name" value="Rhodanese/Cell cycle control phosphatase"/>
    <property type="match status" value="1"/>
</dbReference>
<feature type="domain" description="Tyrosine-protein phosphatase" evidence="4">
    <location>
        <begin position="562"/>
        <end position="889"/>
    </location>
</feature>
<dbReference type="InterPro" id="IPR001763">
    <property type="entry name" value="Rhodanese-like_dom"/>
</dbReference>
<feature type="domain" description="Rhodanese" evidence="6">
    <location>
        <begin position="311"/>
        <end position="427"/>
    </location>
</feature>
<dbReference type="OMA" id="WQQDVRV"/>
<dbReference type="InterPro" id="IPR003595">
    <property type="entry name" value="Tyr_Pase_cat"/>
</dbReference>
<dbReference type="PROSITE" id="PS00383">
    <property type="entry name" value="TYR_PHOSPHATASE_1"/>
    <property type="match status" value="1"/>
</dbReference>
<dbReference type="Pfam" id="PF00581">
    <property type="entry name" value="Rhodanese"/>
    <property type="match status" value="1"/>
</dbReference>
<dbReference type="Proteomes" id="UP000258309">
    <property type="component" value="Unassembled WGS sequence"/>
</dbReference>
<dbReference type="InterPro" id="IPR050348">
    <property type="entry name" value="Protein-Tyr_Phosphatase"/>
</dbReference>
<dbReference type="GO" id="GO:0004725">
    <property type="term" value="F:protein tyrosine phosphatase activity"/>
    <property type="evidence" value="ECO:0007669"/>
    <property type="project" value="UniProtKB-EC"/>
</dbReference>
<dbReference type="InterPro" id="IPR016130">
    <property type="entry name" value="Tyr_Pase_AS"/>
</dbReference>
<comment type="similarity">
    <text evidence="1">Belongs to the protein-tyrosine phosphatase family. Non-receptor class subfamily.</text>
</comment>
<evidence type="ECO:0000259" key="5">
    <source>
        <dbReference type="PROSITE" id="PS50056"/>
    </source>
</evidence>
<sequence>MVTKTATRPTSKSSHSHSHSLPHNHRTAARPTTTPLPTATTRIPPSVGQPLPPMISTTTTTPPSRAPATQVPARSSSPNYFGFVSNPAVDTHDSEVGPTANWSPSSILSFGGSTADSPKHIPLSANPEYECFRRQTEANNGFNLSRGGLVPFLSTPTSSRPSGLDQQSGGSQARYHSLLSPSARHPDGVDPSPKMELDLDWGRDSAYASSESKRASEASVNPPSFFDMPMRESPVAAPSFPSHIQRNAMSYRDERHPRLSLPNNKLDAPSPHLNAPQSGLNTRAATLPVALEEGPVFVAPAQLKDMLNQLPDSEYLLLDLRVFPQFSQSRIRGALNLCIPTTLLKRPSFNLQKLRDTFTGETERERFSRWPDVNHIVVYDGSSSNKKDATSAMNTLKKFTNEGWKGSCYILRGGFAAFNEKYSHLVDQASNNEFQSSKINLSLGTTGPDVVRIAGGCAMPVTKHAANPFFSNIRQNQDLIGGVGQIEIKIPEEMSAEDQKLLPTWLSAITAKEDHGKKASDKFLHLELEEQSRMTKALSCGVTYGQGDPDAVRIAGIEKGGKNRYNNIWPFEHARVKLQGRSEGACDYVNASHIKASRSNKRYIASQGPLPDTFEDFWSVIWDQDVRVIVMLTAESEGGQLKCHPYWASGDYGSLKLKALSEKKVSLETKAHRNHTERRDASRRRRANTIAETTVVPNSNPAHNTTSTEHPHVIVRKFTLSHSAHPFTPMREITQVHYSAWPDFGAPAKPSQLLCLVELSNLIQRSVSGGALPSKSDSPEADPNARPMLVHCSAGCGRTGTFCTVDSVIDMLKRQRKEHRSGITPMEMSFSDYNDDMSKGNKESKDDLWIFDQDLDLVEKTVQDFRCQRLSMVQSLRQYVLCYETVLEWVAQQTFGQRSDRRFSDGVFSA</sequence>
<feature type="compositionally biased region" description="Basic residues" evidence="3">
    <location>
        <begin position="14"/>
        <end position="28"/>
    </location>
</feature>
<feature type="non-terminal residue" evidence="7">
    <location>
        <position position="1"/>
    </location>
</feature>
<dbReference type="STRING" id="5539.A0A3E2GZF7"/>
<dbReference type="PROSITE" id="PS50055">
    <property type="entry name" value="TYR_PHOSPHATASE_PTP"/>
    <property type="match status" value="1"/>
</dbReference>
<dbReference type="SMART" id="SM00194">
    <property type="entry name" value="PTPc"/>
    <property type="match status" value="1"/>
</dbReference>
<feature type="non-terminal residue" evidence="7">
    <location>
        <position position="910"/>
    </location>
</feature>
<dbReference type="InterPro" id="IPR036873">
    <property type="entry name" value="Rhodanese-like_dom_sf"/>
</dbReference>
<dbReference type="OrthoDB" id="6058203at2759"/>
<dbReference type="CDD" id="cd18533">
    <property type="entry name" value="PTP_fungal"/>
    <property type="match status" value="1"/>
</dbReference>
<dbReference type="FunFam" id="3.40.250.10:FF:000051">
    <property type="entry name" value="Protein tyrosine phosphatase (Pyp1), putative"/>
    <property type="match status" value="1"/>
</dbReference>
<dbReference type="Pfam" id="PF00102">
    <property type="entry name" value="Y_phosphatase"/>
    <property type="match status" value="1"/>
</dbReference>
<evidence type="ECO:0000256" key="1">
    <source>
        <dbReference type="ARBA" id="ARBA00009649"/>
    </source>
</evidence>
<evidence type="ECO:0000313" key="8">
    <source>
        <dbReference type="Proteomes" id="UP000258309"/>
    </source>
</evidence>
<dbReference type="InterPro" id="IPR000387">
    <property type="entry name" value="Tyr_Pase_dom"/>
</dbReference>
<dbReference type="PROSITE" id="PS50056">
    <property type="entry name" value="TYR_PHOSPHATASE_2"/>
    <property type="match status" value="1"/>
</dbReference>
<dbReference type="SUPFAM" id="SSF52799">
    <property type="entry name" value="(Phosphotyrosine protein) phosphatases II"/>
    <property type="match status" value="1"/>
</dbReference>
<feature type="region of interest" description="Disordered" evidence="3">
    <location>
        <begin position="1"/>
        <end position="79"/>
    </location>
</feature>
<accession>A0A3E2GZF7</accession>
<proteinExistence type="inferred from homology"/>
<dbReference type="SMART" id="SM00404">
    <property type="entry name" value="PTPc_motif"/>
    <property type="match status" value="1"/>
</dbReference>
<evidence type="ECO:0000313" key="7">
    <source>
        <dbReference type="EMBL" id="RFU26123.1"/>
    </source>
</evidence>
<feature type="compositionally biased region" description="Polar residues" evidence="3">
    <location>
        <begin position="1"/>
        <end position="10"/>
    </location>
</feature>
<feature type="compositionally biased region" description="Low complexity" evidence="3">
    <location>
        <begin position="29"/>
        <end position="45"/>
    </location>
</feature>
<dbReference type="Gene3D" id="3.40.250.10">
    <property type="entry name" value="Rhodanese-like domain"/>
    <property type="match status" value="1"/>
</dbReference>
<dbReference type="PRINTS" id="PR00700">
    <property type="entry name" value="PRTYPHPHTASE"/>
</dbReference>
<feature type="compositionally biased region" description="Polar residues" evidence="3">
    <location>
        <begin position="154"/>
        <end position="171"/>
    </location>
</feature>
<organism evidence="7 8">
    <name type="scientific">Scytalidium lignicola</name>
    <name type="common">Hyphomycete</name>
    <dbReference type="NCBI Taxonomy" id="5539"/>
    <lineage>
        <taxon>Eukaryota</taxon>
        <taxon>Fungi</taxon>
        <taxon>Dikarya</taxon>
        <taxon>Ascomycota</taxon>
        <taxon>Pezizomycotina</taxon>
        <taxon>Leotiomycetes</taxon>
        <taxon>Leotiomycetes incertae sedis</taxon>
        <taxon>Scytalidium</taxon>
    </lineage>
</organism>
<name>A0A3E2GZF7_SCYLI</name>
<keyword evidence="8" id="KW-1185">Reference proteome</keyword>
<dbReference type="SMART" id="SM00450">
    <property type="entry name" value="RHOD"/>
    <property type="match status" value="1"/>
</dbReference>
<gene>
    <name evidence="7" type="ORF">B7463_g10219</name>
</gene>
<dbReference type="EC" id="3.1.3.48" evidence="2"/>
<dbReference type="Gene3D" id="3.90.190.10">
    <property type="entry name" value="Protein tyrosine phosphatase superfamily"/>
    <property type="match status" value="1"/>
</dbReference>
<dbReference type="InterPro" id="IPR029021">
    <property type="entry name" value="Prot-tyrosine_phosphatase-like"/>
</dbReference>
<dbReference type="CDD" id="cd01446">
    <property type="entry name" value="DSP_MapKP"/>
    <property type="match status" value="1"/>
</dbReference>
<feature type="domain" description="Tyrosine specific protein phosphatases" evidence="5">
    <location>
        <begin position="757"/>
        <end position="880"/>
    </location>
</feature>
<comment type="caution">
    <text evidence="7">The sequence shown here is derived from an EMBL/GenBank/DDBJ whole genome shotgun (WGS) entry which is preliminary data.</text>
</comment>
<protein>
    <recommendedName>
        <fullName evidence="2">protein-tyrosine-phosphatase</fullName>
        <ecNumber evidence="2">3.1.3.48</ecNumber>
    </recommendedName>
</protein>
<dbReference type="PANTHER" id="PTHR19134:SF561">
    <property type="entry name" value="PROTEIN TYROSINE PHOSPHATASE 36E, ISOFORM A"/>
    <property type="match status" value="1"/>
</dbReference>
<reference evidence="7 8" key="1">
    <citation type="submission" date="2018-05" db="EMBL/GenBank/DDBJ databases">
        <title>Draft genome sequence of Scytalidium lignicola DSM 105466, a ubiquitous saprotrophic fungus.</title>
        <authorList>
            <person name="Buettner E."/>
            <person name="Gebauer A.M."/>
            <person name="Hofrichter M."/>
            <person name="Liers C."/>
            <person name="Kellner H."/>
        </authorList>
    </citation>
    <scope>NUCLEOTIDE SEQUENCE [LARGE SCALE GENOMIC DNA]</scope>
    <source>
        <strain evidence="7 8">DSM 105466</strain>
    </source>
</reference>
<dbReference type="InterPro" id="IPR000242">
    <property type="entry name" value="PTP_cat"/>
</dbReference>
<dbReference type="EMBL" id="NCSJ02000283">
    <property type="protein sequence ID" value="RFU26123.1"/>
    <property type="molecule type" value="Genomic_DNA"/>
</dbReference>
<evidence type="ECO:0000256" key="2">
    <source>
        <dbReference type="ARBA" id="ARBA00013064"/>
    </source>
</evidence>
<dbReference type="PROSITE" id="PS50206">
    <property type="entry name" value="RHODANESE_3"/>
    <property type="match status" value="1"/>
</dbReference>